<dbReference type="SMART" id="SM00330">
    <property type="entry name" value="PIPKc"/>
    <property type="match status" value="1"/>
</dbReference>
<dbReference type="InterPro" id="IPR023610">
    <property type="entry name" value="PInositol-4/5-P-5/4-kinase"/>
</dbReference>
<evidence type="ECO:0000313" key="15">
    <source>
        <dbReference type="EMBL" id="CAF0913766.1"/>
    </source>
</evidence>
<dbReference type="InterPro" id="IPR027484">
    <property type="entry name" value="PInositol-4-P-5-kinase_N"/>
</dbReference>
<evidence type="ECO:0000313" key="16">
    <source>
        <dbReference type="Proteomes" id="UP000663879"/>
    </source>
</evidence>
<dbReference type="FunFam" id="3.30.800.10:FF:000002">
    <property type="entry name" value="Phosphatidylinositol 5-phosphate 4-kinase type-2 beta"/>
    <property type="match status" value="1"/>
</dbReference>
<dbReference type="GO" id="GO:0005524">
    <property type="term" value="F:ATP binding"/>
    <property type="evidence" value="ECO:0007669"/>
    <property type="project" value="UniProtKB-UniRule"/>
</dbReference>
<feature type="compositionally biased region" description="Acidic residues" evidence="13">
    <location>
        <begin position="310"/>
        <end position="319"/>
    </location>
</feature>
<keyword evidence="7" id="KW-0443">Lipid metabolism</keyword>
<dbReference type="Gene3D" id="3.30.800.10">
    <property type="entry name" value="Phosphatidylinositol Phosphate Kinase II Beta"/>
    <property type="match status" value="1"/>
</dbReference>
<evidence type="ECO:0000256" key="9">
    <source>
        <dbReference type="ARBA" id="ARBA00036698"/>
    </source>
</evidence>
<gene>
    <name evidence="15" type="ORF">OXX778_LOCUS12039</name>
</gene>
<sequence>MSSGESSGKKKSKNKNKLSIKIQKKKVFRATEPLIAVLMWGVNYSCNELKHVTMPELLMPDDFKAYMKVKIDNQHFNKNTLPSHYKVKEYCPLVFKNMRERFNIYDDSYLKSLTHGDIEPVDCSSGKSNAKFYVSYDKRYIIKSITSEDVEGLHNILTDYHKHIVETKGNTLLPHLLSLYRLTVEDKENYLLVMRNVFSSKYKINIKYDLKGSSVDRAASNKEKEKDSPTLKDNDLIQDGRNIKIGPDTKKHFIQKLTRDVDFLCSLKIMDYSLLIGVSDLEKQYESVNEAKISDENKLESDHDNFSPTEDTEDTDDDQLNVSVPTPPDSPSSKLTYGIFGLPSTGPKKEIYFMALIDILTHYGLKKRSANVAKTVKYGADQEISTVKPDQYAKRFLDFINKVIQ</sequence>
<accession>A0A814AJS6</accession>
<name>A0A814AJS6_9BILA</name>
<dbReference type="PANTHER" id="PTHR23086">
    <property type="entry name" value="PHOSPHATIDYLINOSITOL-4-PHOSPHATE 5-KINASE"/>
    <property type="match status" value="1"/>
</dbReference>
<keyword evidence="5 12" id="KW-0418">Kinase</keyword>
<keyword evidence="16" id="KW-1185">Reference proteome</keyword>
<organism evidence="15 16">
    <name type="scientific">Brachionus calyciflorus</name>
    <dbReference type="NCBI Taxonomy" id="104777"/>
    <lineage>
        <taxon>Eukaryota</taxon>
        <taxon>Metazoa</taxon>
        <taxon>Spiralia</taxon>
        <taxon>Gnathifera</taxon>
        <taxon>Rotifera</taxon>
        <taxon>Eurotatoria</taxon>
        <taxon>Monogononta</taxon>
        <taxon>Pseudotrocha</taxon>
        <taxon>Ploima</taxon>
        <taxon>Brachionidae</taxon>
        <taxon>Brachionus</taxon>
    </lineage>
</organism>
<comment type="subcellular location">
    <subcellularLocation>
        <location evidence="1">Cytoplasm</location>
    </subcellularLocation>
</comment>
<keyword evidence="2" id="KW-0963">Cytoplasm</keyword>
<evidence type="ECO:0000259" key="14">
    <source>
        <dbReference type="PROSITE" id="PS51455"/>
    </source>
</evidence>
<evidence type="ECO:0000256" key="8">
    <source>
        <dbReference type="ARBA" id="ARBA00036478"/>
    </source>
</evidence>
<evidence type="ECO:0000256" key="2">
    <source>
        <dbReference type="ARBA" id="ARBA00022490"/>
    </source>
</evidence>
<dbReference type="GO" id="GO:0016308">
    <property type="term" value="F:1-phosphatidylinositol-4-phosphate 5-kinase activity"/>
    <property type="evidence" value="ECO:0007669"/>
    <property type="project" value="TreeGrafter"/>
</dbReference>
<dbReference type="CDD" id="cd17305">
    <property type="entry name" value="PIPKc_PIP5KII"/>
    <property type="match status" value="1"/>
</dbReference>
<comment type="catalytic activity">
    <reaction evidence="10">
        <text>1,2-dihexadecanoyl-sn-glycero-3-phospho-(1D-myo-inositol-5-phosphate) + GTP = 1,2-dihexadecanoyl-sn-glycero-3-phospho-(1D-myo-inositol-4,5-bisphosphate) + GDP + H(+)</text>
        <dbReference type="Rhea" id="RHEA:55964"/>
        <dbReference type="ChEBI" id="CHEBI:15378"/>
        <dbReference type="ChEBI" id="CHEBI:37565"/>
        <dbReference type="ChEBI" id="CHEBI:58189"/>
        <dbReference type="ChEBI" id="CHEBI:83423"/>
        <dbReference type="ChEBI" id="CHEBI:84968"/>
    </reaction>
    <physiologicalReaction direction="left-to-right" evidence="10">
        <dbReference type="Rhea" id="RHEA:55965"/>
    </physiologicalReaction>
</comment>
<evidence type="ECO:0000256" key="4">
    <source>
        <dbReference type="ARBA" id="ARBA00022741"/>
    </source>
</evidence>
<dbReference type="OrthoDB" id="20783at2759"/>
<dbReference type="GO" id="GO:0005737">
    <property type="term" value="C:cytoplasm"/>
    <property type="evidence" value="ECO:0007669"/>
    <property type="project" value="UniProtKB-SubCell"/>
</dbReference>
<comment type="catalytic activity">
    <reaction evidence="8">
        <text>1,2-dihexadecanoyl-sn-glycero-3-phospho-(1D-myo-inositol-5-phosphate) + ATP = 1,2-dihexadecanoyl-sn-glycero-3-phospho-(1D-myo-inositol-4,5-bisphosphate) + ADP + H(+)</text>
        <dbReference type="Rhea" id="RHEA:55992"/>
        <dbReference type="ChEBI" id="CHEBI:15378"/>
        <dbReference type="ChEBI" id="CHEBI:30616"/>
        <dbReference type="ChEBI" id="CHEBI:83423"/>
        <dbReference type="ChEBI" id="CHEBI:84968"/>
        <dbReference type="ChEBI" id="CHEBI:456216"/>
    </reaction>
    <physiologicalReaction direction="left-to-right" evidence="8">
        <dbReference type="Rhea" id="RHEA:55993"/>
    </physiologicalReaction>
</comment>
<evidence type="ECO:0000256" key="13">
    <source>
        <dbReference type="SAM" id="MobiDB-lite"/>
    </source>
</evidence>
<evidence type="ECO:0000256" key="5">
    <source>
        <dbReference type="ARBA" id="ARBA00022777"/>
    </source>
</evidence>
<dbReference type="Pfam" id="PF01504">
    <property type="entry name" value="PIP5K"/>
    <property type="match status" value="1"/>
</dbReference>
<dbReference type="GO" id="GO:0046854">
    <property type="term" value="P:phosphatidylinositol phosphate biosynthetic process"/>
    <property type="evidence" value="ECO:0007669"/>
    <property type="project" value="TreeGrafter"/>
</dbReference>
<dbReference type="EMBL" id="CAJNOC010002120">
    <property type="protein sequence ID" value="CAF0913766.1"/>
    <property type="molecule type" value="Genomic_DNA"/>
</dbReference>
<evidence type="ECO:0000256" key="1">
    <source>
        <dbReference type="ARBA" id="ARBA00004496"/>
    </source>
</evidence>
<feature type="domain" description="PIPK" evidence="14">
    <location>
        <begin position="30"/>
        <end position="404"/>
    </location>
</feature>
<dbReference type="GO" id="GO:0016309">
    <property type="term" value="F:1-phosphatidylinositol-5-phosphate 4-kinase activity"/>
    <property type="evidence" value="ECO:0007669"/>
    <property type="project" value="UniProtKB-EC"/>
</dbReference>
<evidence type="ECO:0000256" key="10">
    <source>
        <dbReference type="ARBA" id="ARBA00036950"/>
    </source>
</evidence>
<reference evidence="15" key="1">
    <citation type="submission" date="2021-02" db="EMBL/GenBank/DDBJ databases">
        <authorList>
            <person name="Nowell W R."/>
        </authorList>
    </citation>
    <scope>NUCLEOTIDE SEQUENCE</scope>
    <source>
        <strain evidence="15">Ploen Becks lab</strain>
    </source>
</reference>
<dbReference type="PROSITE" id="PS51455">
    <property type="entry name" value="PIPK"/>
    <property type="match status" value="1"/>
</dbReference>
<dbReference type="Proteomes" id="UP000663879">
    <property type="component" value="Unassembled WGS sequence"/>
</dbReference>
<dbReference type="AlphaFoldDB" id="A0A814AJS6"/>
<feature type="compositionally biased region" description="Basic and acidic residues" evidence="13">
    <location>
        <begin position="292"/>
        <end position="305"/>
    </location>
</feature>
<evidence type="ECO:0000256" key="7">
    <source>
        <dbReference type="ARBA" id="ARBA00023098"/>
    </source>
</evidence>
<dbReference type="SUPFAM" id="SSF56104">
    <property type="entry name" value="SAICAR synthase-like"/>
    <property type="match status" value="1"/>
</dbReference>
<evidence type="ECO:0000256" key="11">
    <source>
        <dbReference type="ARBA" id="ARBA00039039"/>
    </source>
</evidence>
<evidence type="ECO:0000256" key="6">
    <source>
        <dbReference type="ARBA" id="ARBA00022840"/>
    </source>
</evidence>
<dbReference type="InterPro" id="IPR002498">
    <property type="entry name" value="PInositol-4-P-4/5-kinase_core"/>
</dbReference>
<proteinExistence type="predicted"/>
<evidence type="ECO:0000256" key="3">
    <source>
        <dbReference type="ARBA" id="ARBA00022679"/>
    </source>
</evidence>
<feature type="region of interest" description="Disordered" evidence="13">
    <location>
        <begin position="292"/>
        <end position="332"/>
    </location>
</feature>
<keyword evidence="6 12" id="KW-0067">ATP-binding</keyword>
<keyword evidence="3 12" id="KW-0808">Transferase</keyword>
<dbReference type="InterPro" id="IPR027483">
    <property type="entry name" value="PInositol-4-P-4/5-kinase_C_sf"/>
</dbReference>
<dbReference type="Gene3D" id="3.30.810.10">
    <property type="entry name" value="2-Layer Sandwich"/>
    <property type="match status" value="1"/>
</dbReference>
<comment type="catalytic activity">
    <reaction evidence="9">
        <text>a 1,2-diacyl-sn-glycero-3-phospho-(1D-myo-inositol-5-phosphate) + ATP = a 1,2-diacyl-sn-glycero-3-phospho-(1D-myo-inositol-4,5-bisphosphate) + ADP + H(+)</text>
        <dbReference type="Rhea" id="RHEA:12280"/>
        <dbReference type="ChEBI" id="CHEBI:15378"/>
        <dbReference type="ChEBI" id="CHEBI:30616"/>
        <dbReference type="ChEBI" id="CHEBI:57795"/>
        <dbReference type="ChEBI" id="CHEBI:58456"/>
        <dbReference type="ChEBI" id="CHEBI:456216"/>
        <dbReference type="EC" id="2.7.1.149"/>
    </reaction>
    <physiologicalReaction direction="left-to-right" evidence="9">
        <dbReference type="Rhea" id="RHEA:12281"/>
    </physiologicalReaction>
</comment>
<dbReference type="EC" id="2.7.1.149" evidence="11"/>
<evidence type="ECO:0000256" key="12">
    <source>
        <dbReference type="PROSITE-ProRule" id="PRU00781"/>
    </source>
</evidence>
<protein>
    <recommendedName>
        <fullName evidence="11">1-phosphatidylinositol-5-phosphate 4-kinase</fullName>
        <ecNumber evidence="11">2.7.1.149</ecNumber>
    </recommendedName>
</protein>
<keyword evidence="4 12" id="KW-0547">Nucleotide-binding</keyword>
<dbReference type="GO" id="GO:0005886">
    <property type="term" value="C:plasma membrane"/>
    <property type="evidence" value="ECO:0007669"/>
    <property type="project" value="TreeGrafter"/>
</dbReference>
<comment type="caution">
    <text evidence="15">The sequence shown here is derived from an EMBL/GenBank/DDBJ whole genome shotgun (WGS) entry which is preliminary data.</text>
</comment>
<dbReference type="PANTHER" id="PTHR23086:SF8">
    <property type="entry name" value="PHOSPHATIDYLINOSITOL 5-PHOSPHATE 4-KINASE, ISOFORM A"/>
    <property type="match status" value="1"/>
</dbReference>